<dbReference type="SMART" id="SM00896">
    <property type="entry name" value="FDX-ACB"/>
    <property type="match status" value="1"/>
</dbReference>
<feature type="region of interest" description="Disordered" evidence="9">
    <location>
        <begin position="352"/>
        <end position="399"/>
    </location>
</feature>
<dbReference type="InterPro" id="IPR002319">
    <property type="entry name" value="Phenylalanyl-tRNA_Synthase"/>
</dbReference>
<dbReference type="PROSITE" id="PS51447">
    <property type="entry name" value="FDX_ACB"/>
    <property type="match status" value="1"/>
</dbReference>
<feature type="compositionally biased region" description="Basic and acidic residues" evidence="9">
    <location>
        <begin position="376"/>
        <end position="387"/>
    </location>
</feature>
<comment type="similarity">
    <text evidence="1">Belongs to the class-II aminoacyl-tRNA synthetase family.</text>
</comment>
<evidence type="ECO:0000256" key="1">
    <source>
        <dbReference type="ARBA" id="ARBA00008226"/>
    </source>
</evidence>
<evidence type="ECO:0000256" key="7">
    <source>
        <dbReference type="ARBA" id="ARBA00023146"/>
    </source>
</evidence>
<reference evidence="12 13" key="1">
    <citation type="submission" date="2024-10" db="EMBL/GenBank/DDBJ databases">
        <title>The Natural Products Discovery Center: Release of the First 8490 Sequenced Strains for Exploring Actinobacteria Biosynthetic Diversity.</title>
        <authorList>
            <person name="Kalkreuter E."/>
            <person name="Kautsar S.A."/>
            <person name="Yang D."/>
            <person name="Bader C.D."/>
            <person name="Teijaro C.N."/>
            <person name="Fluegel L."/>
            <person name="Davis C.M."/>
            <person name="Simpson J.R."/>
            <person name="Lauterbach L."/>
            <person name="Steele A.D."/>
            <person name="Gui C."/>
            <person name="Meng S."/>
            <person name="Li G."/>
            <person name="Viehrig K."/>
            <person name="Ye F."/>
            <person name="Su P."/>
            <person name="Kiefer A.F."/>
            <person name="Nichols A."/>
            <person name="Cepeda A.J."/>
            <person name="Yan W."/>
            <person name="Fan B."/>
            <person name="Jiang Y."/>
            <person name="Adhikari A."/>
            <person name="Zheng C.-J."/>
            <person name="Schuster L."/>
            <person name="Cowan T.M."/>
            <person name="Smanski M.J."/>
            <person name="Chevrette M.G."/>
            <person name="De Carvalho L.P.S."/>
            <person name="Shen B."/>
        </authorList>
    </citation>
    <scope>NUCLEOTIDE SEQUENCE [LARGE SCALE GENOMIC DNA]</scope>
    <source>
        <strain evidence="12 13">NPDC000087</strain>
    </source>
</reference>
<evidence type="ECO:0000256" key="3">
    <source>
        <dbReference type="ARBA" id="ARBA00022741"/>
    </source>
</evidence>
<evidence type="ECO:0000259" key="10">
    <source>
        <dbReference type="PROSITE" id="PS50862"/>
    </source>
</evidence>
<evidence type="ECO:0000313" key="13">
    <source>
        <dbReference type="Proteomes" id="UP001602245"/>
    </source>
</evidence>
<dbReference type="Pfam" id="PF01409">
    <property type="entry name" value="tRNA-synt_2d"/>
    <property type="match status" value="1"/>
</dbReference>
<dbReference type="InterPro" id="IPR036690">
    <property type="entry name" value="Fdx_antiC-bd_sf"/>
</dbReference>
<dbReference type="InterPro" id="IPR006195">
    <property type="entry name" value="aa-tRNA-synth_II"/>
</dbReference>
<dbReference type="InterPro" id="IPR005121">
    <property type="entry name" value="Fdx_antiC-bd"/>
</dbReference>
<keyword evidence="7" id="KW-0030">Aminoacyl-tRNA synthetase</keyword>
<name>A0ABW6WU06_9ACTN</name>
<evidence type="ECO:0000256" key="6">
    <source>
        <dbReference type="ARBA" id="ARBA00022946"/>
    </source>
</evidence>
<accession>A0ABW6WU06</accession>
<feature type="domain" description="Aminoacyl-transfer RNA synthetases class-II family profile" evidence="10">
    <location>
        <begin position="87"/>
        <end position="236"/>
    </location>
</feature>
<protein>
    <recommendedName>
        <fullName evidence="8">Phenylalanyl-tRNA synthetase</fullName>
    </recommendedName>
</protein>
<dbReference type="RefSeq" id="WP_020516213.1">
    <property type="nucleotide sequence ID" value="NZ_JBIAZU010000008.1"/>
</dbReference>
<proteinExistence type="inferred from homology"/>
<keyword evidence="6" id="KW-0809">Transit peptide</keyword>
<evidence type="ECO:0000256" key="8">
    <source>
        <dbReference type="ARBA" id="ARBA00031194"/>
    </source>
</evidence>
<dbReference type="InterPro" id="IPR045864">
    <property type="entry name" value="aa-tRNA-synth_II/BPL/LPL"/>
</dbReference>
<feature type="domain" description="FDX-ACB" evidence="11">
    <location>
        <begin position="254"/>
        <end position="364"/>
    </location>
</feature>
<dbReference type="PROSITE" id="PS50862">
    <property type="entry name" value="AA_TRNA_LIGASE_II"/>
    <property type="match status" value="1"/>
</dbReference>
<comment type="caution">
    <text evidence="12">The sequence shown here is derived from an EMBL/GenBank/DDBJ whole genome shotgun (WGS) entry which is preliminary data.</text>
</comment>
<evidence type="ECO:0000256" key="2">
    <source>
        <dbReference type="ARBA" id="ARBA00022598"/>
    </source>
</evidence>
<keyword evidence="3" id="KW-0547">Nucleotide-binding</keyword>
<evidence type="ECO:0000313" key="12">
    <source>
        <dbReference type="EMBL" id="MFF5296010.1"/>
    </source>
</evidence>
<dbReference type="EMBL" id="JBIAZU010000008">
    <property type="protein sequence ID" value="MFF5296010.1"/>
    <property type="molecule type" value="Genomic_DNA"/>
</dbReference>
<dbReference type="Gene3D" id="3.30.930.10">
    <property type="entry name" value="Bira Bifunctional Protein, Domain 2"/>
    <property type="match status" value="1"/>
</dbReference>
<keyword evidence="2" id="KW-0436">Ligase</keyword>
<dbReference type="Proteomes" id="UP001602245">
    <property type="component" value="Unassembled WGS sequence"/>
</dbReference>
<keyword evidence="13" id="KW-1185">Reference proteome</keyword>
<evidence type="ECO:0000256" key="5">
    <source>
        <dbReference type="ARBA" id="ARBA00022917"/>
    </source>
</evidence>
<dbReference type="SUPFAM" id="SSF54991">
    <property type="entry name" value="Anticodon-binding domain of PheRS"/>
    <property type="match status" value="1"/>
</dbReference>
<evidence type="ECO:0000256" key="9">
    <source>
        <dbReference type="SAM" id="MobiDB-lite"/>
    </source>
</evidence>
<organism evidence="12 13">
    <name type="scientific">Paractinoplanes globisporus</name>
    <dbReference type="NCBI Taxonomy" id="113565"/>
    <lineage>
        <taxon>Bacteria</taxon>
        <taxon>Bacillati</taxon>
        <taxon>Actinomycetota</taxon>
        <taxon>Actinomycetes</taxon>
        <taxon>Micromonosporales</taxon>
        <taxon>Micromonosporaceae</taxon>
        <taxon>Paractinoplanes</taxon>
    </lineage>
</organism>
<dbReference type="Gene3D" id="3.30.70.380">
    <property type="entry name" value="Ferrodoxin-fold anticodon-binding domain"/>
    <property type="match status" value="1"/>
</dbReference>
<gene>
    <name evidence="12" type="ORF">ACFY35_41810</name>
</gene>
<sequence>MTHLSPDALARELAITDLTEPAQAPHAMPRLVSSILRAATARWPMACLLVHRGERVVSVSDNYDRLGYAPSAKARDARYTRYVDADQMLRSQTSALIPGALRLLPDTGDALIACPGIVYRRDAIDRLHTGTPHQLDLWRLTTGPADLRELVGTALDAALPHVPWRTSPADHPYTTGGLEIEARADDGTWVEVGECGYAAAHVLRRPGVTGLALGLGLDRLLMLRKGIDDIRLLRSPDPRVASQMADLTPYRPVSSHPAAHRDLSVALPADVTAEDLGDRVRDLLGTDATLVEEVTILSVTPAAALPPTSRDRLALRDDEANVLLRVVLRDLHGALPKRRANALRDRLWTGLMGDRDPTGAAPVDATQAGAKPARRGGPDRRGADRGRLRSAQPRPTRVT</sequence>
<dbReference type="SUPFAM" id="SSF55681">
    <property type="entry name" value="Class II aaRS and biotin synthetases"/>
    <property type="match status" value="1"/>
</dbReference>
<evidence type="ECO:0000259" key="11">
    <source>
        <dbReference type="PROSITE" id="PS51447"/>
    </source>
</evidence>
<keyword evidence="4" id="KW-0067">ATP-binding</keyword>
<keyword evidence="5" id="KW-0648">Protein biosynthesis</keyword>
<evidence type="ECO:0000256" key="4">
    <source>
        <dbReference type="ARBA" id="ARBA00022840"/>
    </source>
</evidence>